<organism evidence="4 5">
    <name type="scientific">Aspergillus steynii IBT 23096</name>
    <dbReference type="NCBI Taxonomy" id="1392250"/>
    <lineage>
        <taxon>Eukaryota</taxon>
        <taxon>Fungi</taxon>
        <taxon>Dikarya</taxon>
        <taxon>Ascomycota</taxon>
        <taxon>Pezizomycotina</taxon>
        <taxon>Eurotiomycetes</taxon>
        <taxon>Eurotiomycetidae</taxon>
        <taxon>Eurotiales</taxon>
        <taxon>Aspergillaceae</taxon>
        <taxon>Aspergillus</taxon>
        <taxon>Aspergillus subgen. Circumdati</taxon>
    </lineage>
</organism>
<accession>A0A2I2G6B2</accession>
<evidence type="ECO:0000259" key="3">
    <source>
        <dbReference type="Pfam" id="PF01370"/>
    </source>
</evidence>
<keyword evidence="5" id="KW-1185">Reference proteome</keyword>
<evidence type="ECO:0000256" key="1">
    <source>
        <dbReference type="ARBA" id="ARBA00023002"/>
    </source>
</evidence>
<dbReference type="GO" id="GO:0016616">
    <property type="term" value="F:oxidoreductase activity, acting on the CH-OH group of donors, NAD or NADP as acceptor"/>
    <property type="evidence" value="ECO:0007669"/>
    <property type="project" value="TreeGrafter"/>
</dbReference>
<sequence length="340" mass="36891">MPSGLIFITGTTGFIGSAVALEALKTGYQLRISVRRESQILKLKTLFSKYGYSEKVDFVVVADITQESSFAGKLDGVDYVLHIASPLLHGTEKESYLDPAVKGTTAILTEAAKVKSIKKVVITSSIAAFIPVAGLPKGGVIKENNPWDFTIDPSADFTVPKNDSATAMRLYHASKLLAYNAAWDFKKDQSPHFSLVTLHPAFVFGHNHLQTTADEIKGGTNEMFFGTIMTGAPLGNITAVHIQDVAEAHVKALNESVPDGSTFLLAGERAAWKDVARIVGREYSKCGARIGESIPGESWDVDTTKAERELGMKWRSLDVIVRDVMDQQLGFRKGGVSSQI</sequence>
<dbReference type="Pfam" id="PF01370">
    <property type="entry name" value="Epimerase"/>
    <property type="match status" value="1"/>
</dbReference>
<dbReference type="AlphaFoldDB" id="A0A2I2G6B2"/>
<protein>
    <submittedName>
        <fullName evidence="4">3-beta hydroxysteroid dehydrogenase/isomerase family protein</fullName>
    </submittedName>
</protein>
<evidence type="ECO:0000313" key="5">
    <source>
        <dbReference type="Proteomes" id="UP000234275"/>
    </source>
</evidence>
<dbReference type="PANTHER" id="PTHR10366">
    <property type="entry name" value="NAD DEPENDENT EPIMERASE/DEHYDRATASE"/>
    <property type="match status" value="1"/>
</dbReference>
<keyword evidence="1" id="KW-0560">Oxidoreductase</keyword>
<dbReference type="SUPFAM" id="SSF51735">
    <property type="entry name" value="NAD(P)-binding Rossmann-fold domains"/>
    <property type="match status" value="1"/>
</dbReference>
<reference evidence="4 5" key="1">
    <citation type="submission" date="2016-12" db="EMBL/GenBank/DDBJ databases">
        <title>The genomes of Aspergillus section Nigri reveals drivers in fungal speciation.</title>
        <authorList>
            <consortium name="DOE Joint Genome Institute"/>
            <person name="Vesth T.C."/>
            <person name="Nybo J."/>
            <person name="Theobald S."/>
            <person name="Brandl J."/>
            <person name="Frisvad J.C."/>
            <person name="Nielsen K.F."/>
            <person name="Lyhne E.K."/>
            <person name="Kogle M.E."/>
            <person name="Kuo A."/>
            <person name="Riley R."/>
            <person name="Clum A."/>
            <person name="Nolan M."/>
            <person name="Lipzen A."/>
            <person name="Salamov A."/>
            <person name="Henrissat B."/>
            <person name="Wiebenga A."/>
            <person name="De Vries R.P."/>
            <person name="Grigoriev I.V."/>
            <person name="Mortensen U.H."/>
            <person name="Andersen M.R."/>
            <person name="Baker S.E."/>
        </authorList>
    </citation>
    <scope>NUCLEOTIDE SEQUENCE [LARGE SCALE GENOMIC DNA]</scope>
    <source>
        <strain evidence="4 5">IBT 23096</strain>
    </source>
</reference>
<feature type="domain" description="NAD-dependent epimerase/dehydratase" evidence="3">
    <location>
        <begin position="6"/>
        <end position="260"/>
    </location>
</feature>
<proteinExistence type="inferred from homology"/>
<dbReference type="InterPro" id="IPR050425">
    <property type="entry name" value="NAD(P)_dehydrat-like"/>
</dbReference>
<dbReference type="Gene3D" id="3.40.50.720">
    <property type="entry name" value="NAD(P)-binding Rossmann-like Domain"/>
    <property type="match status" value="1"/>
</dbReference>
<dbReference type="InterPro" id="IPR036291">
    <property type="entry name" value="NAD(P)-bd_dom_sf"/>
</dbReference>
<comment type="similarity">
    <text evidence="2">Belongs to the NAD(P)-dependent epimerase/dehydratase family. Dihydroflavonol-4-reductase subfamily.</text>
</comment>
<comment type="caution">
    <text evidence="4">The sequence shown here is derived from an EMBL/GenBank/DDBJ whole genome shotgun (WGS) entry which is preliminary data.</text>
</comment>
<dbReference type="Proteomes" id="UP000234275">
    <property type="component" value="Unassembled WGS sequence"/>
</dbReference>
<dbReference type="GeneID" id="36552153"/>
<dbReference type="InterPro" id="IPR001509">
    <property type="entry name" value="Epimerase_deHydtase"/>
</dbReference>
<gene>
    <name evidence="4" type="ORF">P170DRAFT_361118</name>
</gene>
<evidence type="ECO:0000256" key="2">
    <source>
        <dbReference type="ARBA" id="ARBA00023445"/>
    </source>
</evidence>
<dbReference type="OrthoDB" id="2735536at2759"/>
<dbReference type="VEuPathDB" id="FungiDB:P170DRAFT_361118"/>
<dbReference type="GO" id="GO:0016853">
    <property type="term" value="F:isomerase activity"/>
    <property type="evidence" value="ECO:0007669"/>
    <property type="project" value="UniProtKB-KW"/>
</dbReference>
<dbReference type="FunFam" id="3.40.50.720:FF:000426">
    <property type="entry name" value="Aldehyde reductase 2"/>
    <property type="match status" value="1"/>
</dbReference>
<dbReference type="EMBL" id="MSFO01000005">
    <property type="protein sequence ID" value="PLB48417.1"/>
    <property type="molecule type" value="Genomic_DNA"/>
</dbReference>
<name>A0A2I2G6B2_9EURO</name>
<dbReference type="STRING" id="1392250.A0A2I2G6B2"/>
<evidence type="ECO:0000313" key="4">
    <source>
        <dbReference type="EMBL" id="PLB48417.1"/>
    </source>
</evidence>
<dbReference type="PANTHER" id="PTHR10366:SF812">
    <property type="entry name" value="VPS9 DOMAIN-CONTAINING PROTEIN"/>
    <property type="match status" value="1"/>
</dbReference>
<keyword evidence="4" id="KW-0413">Isomerase</keyword>
<dbReference type="RefSeq" id="XP_024703719.1">
    <property type="nucleotide sequence ID" value="XM_024844453.1"/>
</dbReference>